<dbReference type="GO" id="GO:0006355">
    <property type="term" value="P:regulation of DNA-templated transcription"/>
    <property type="evidence" value="ECO:0007669"/>
    <property type="project" value="InterPro"/>
</dbReference>
<accession>A0AAW0H2J6</accession>
<dbReference type="PANTHER" id="PTHR23234:SF10">
    <property type="entry name" value="RIKEN CDNA 6720489N17 GENE-RELATED"/>
    <property type="match status" value="1"/>
</dbReference>
<evidence type="ECO:0000256" key="9">
    <source>
        <dbReference type="ARBA" id="ARBA00023242"/>
    </source>
</evidence>
<dbReference type="CDD" id="cd07765">
    <property type="entry name" value="KRAB_A-box"/>
    <property type="match status" value="1"/>
</dbReference>
<protein>
    <recommendedName>
        <fullName evidence="15">Zinc finger protein</fullName>
    </recommendedName>
</protein>
<organism evidence="13 14">
    <name type="scientific">Myodes glareolus</name>
    <name type="common">Bank vole</name>
    <name type="synonym">Clethrionomys glareolus</name>
    <dbReference type="NCBI Taxonomy" id="447135"/>
    <lineage>
        <taxon>Eukaryota</taxon>
        <taxon>Metazoa</taxon>
        <taxon>Chordata</taxon>
        <taxon>Craniata</taxon>
        <taxon>Vertebrata</taxon>
        <taxon>Euteleostomi</taxon>
        <taxon>Mammalia</taxon>
        <taxon>Eutheria</taxon>
        <taxon>Euarchontoglires</taxon>
        <taxon>Glires</taxon>
        <taxon>Rodentia</taxon>
        <taxon>Myomorpha</taxon>
        <taxon>Muroidea</taxon>
        <taxon>Cricetidae</taxon>
        <taxon>Arvicolinae</taxon>
        <taxon>Myodes</taxon>
    </lineage>
</organism>
<dbReference type="FunFam" id="3.30.160.60:FF:000773">
    <property type="entry name" value="Zinc finger protein 44"/>
    <property type="match status" value="1"/>
</dbReference>
<evidence type="ECO:0000256" key="8">
    <source>
        <dbReference type="ARBA" id="ARBA00023163"/>
    </source>
</evidence>
<dbReference type="EMBL" id="JBBHLL010001097">
    <property type="protein sequence ID" value="KAK7796618.1"/>
    <property type="molecule type" value="Genomic_DNA"/>
</dbReference>
<dbReference type="InterPro" id="IPR036236">
    <property type="entry name" value="Znf_C2H2_sf"/>
</dbReference>
<dbReference type="FunFam" id="3.30.160.60:FF:002343">
    <property type="entry name" value="Zinc finger protein 33A"/>
    <property type="match status" value="1"/>
</dbReference>
<dbReference type="PROSITE" id="PS50805">
    <property type="entry name" value="KRAB"/>
    <property type="match status" value="1"/>
</dbReference>
<dbReference type="SMART" id="SM00349">
    <property type="entry name" value="KRAB"/>
    <property type="match status" value="1"/>
</dbReference>
<keyword evidence="4" id="KW-0677">Repeat</keyword>
<evidence type="ECO:0000256" key="3">
    <source>
        <dbReference type="ARBA" id="ARBA00022723"/>
    </source>
</evidence>
<keyword evidence="6" id="KW-0862">Zinc</keyword>
<evidence type="ECO:0000256" key="5">
    <source>
        <dbReference type="ARBA" id="ARBA00022771"/>
    </source>
</evidence>
<evidence type="ECO:0000256" key="2">
    <source>
        <dbReference type="ARBA" id="ARBA00006991"/>
    </source>
</evidence>
<evidence type="ECO:0000313" key="13">
    <source>
        <dbReference type="EMBL" id="KAK7796618.1"/>
    </source>
</evidence>
<dbReference type="SUPFAM" id="SSF109640">
    <property type="entry name" value="KRAB domain (Kruppel-associated box)"/>
    <property type="match status" value="1"/>
</dbReference>
<evidence type="ECO:0008006" key="15">
    <source>
        <dbReference type="Google" id="ProtNLM"/>
    </source>
</evidence>
<feature type="domain" description="KRAB" evidence="12">
    <location>
        <begin position="15"/>
        <end position="99"/>
    </location>
</feature>
<evidence type="ECO:0000256" key="1">
    <source>
        <dbReference type="ARBA" id="ARBA00004123"/>
    </source>
</evidence>
<dbReference type="InterPro" id="IPR001909">
    <property type="entry name" value="KRAB"/>
</dbReference>
<dbReference type="Gene3D" id="6.10.140.140">
    <property type="match status" value="1"/>
</dbReference>
<comment type="subcellular location">
    <subcellularLocation>
        <location evidence="1">Nucleus</location>
    </subcellularLocation>
</comment>
<evidence type="ECO:0000256" key="10">
    <source>
        <dbReference type="PROSITE-ProRule" id="PRU00042"/>
    </source>
</evidence>
<feature type="domain" description="C2H2-type" evidence="11">
    <location>
        <begin position="171"/>
        <end position="198"/>
    </location>
</feature>
<keyword evidence="8" id="KW-0804">Transcription</keyword>
<dbReference type="PROSITE" id="PS00028">
    <property type="entry name" value="ZINC_FINGER_C2H2_1"/>
    <property type="match status" value="2"/>
</dbReference>
<dbReference type="InterPro" id="IPR013087">
    <property type="entry name" value="Znf_C2H2_type"/>
</dbReference>
<evidence type="ECO:0000256" key="7">
    <source>
        <dbReference type="ARBA" id="ARBA00023015"/>
    </source>
</evidence>
<name>A0AAW0H2J6_MYOGA</name>
<dbReference type="Pfam" id="PF13912">
    <property type="entry name" value="zf-C2H2_6"/>
    <property type="match status" value="1"/>
</dbReference>
<dbReference type="GO" id="GO:0008270">
    <property type="term" value="F:zinc ion binding"/>
    <property type="evidence" value="ECO:0007669"/>
    <property type="project" value="UniProtKB-KW"/>
</dbReference>
<keyword evidence="3" id="KW-0479">Metal-binding</keyword>
<dbReference type="Gene3D" id="3.30.160.60">
    <property type="entry name" value="Classic Zinc Finger"/>
    <property type="match status" value="5"/>
</dbReference>
<reference evidence="13 14" key="1">
    <citation type="journal article" date="2023" name="bioRxiv">
        <title>Conserved and derived expression patterns and positive selection on dental genes reveal complex evolutionary context of ever-growing rodent molars.</title>
        <authorList>
            <person name="Calamari Z.T."/>
            <person name="Song A."/>
            <person name="Cohen E."/>
            <person name="Akter M."/>
            <person name="Roy R.D."/>
            <person name="Hallikas O."/>
            <person name="Christensen M.M."/>
            <person name="Li P."/>
            <person name="Marangoni P."/>
            <person name="Jernvall J."/>
            <person name="Klein O.D."/>
        </authorList>
    </citation>
    <scope>NUCLEOTIDE SEQUENCE [LARGE SCALE GENOMIC DNA]</scope>
    <source>
        <strain evidence="13">V071</strain>
    </source>
</reference>
<proteinExistence type="inferred from homology"/>
<dbReference type="Proteomes" id="UP001488838">
    <property type="component" value="Unassembled WGS sequence"/>
</dbReference>
<keyword evidence="14" id="KW-1185">Reference proteome</keyword>
<evidence type="ECO:0000313" key="14">
    <source>
        <dbReference type="Proteomes" id="UP001488838"/>
    </source>
</evidence>
<dbReference type="PANTHER" id="PTHR23234">
    <property type="entry name" value="ZNF44 PROTEIN"/>
    <property type="match status" value="1"/>
</dbReference>
<evidence type="ECO:0000259" key="12">
    <source>
        <dbReference type="PROSITE" id="PS50805"/>
    </source>
</evidence>
<comment type="similarity">
    <text evidence="2">Belongs to the krueppel C2H2-type zinc-finger protein family.</text>
</comment>
<keyword evidence="9" id="KW-0539">Nucleus</keyword>
<comment type="caution">
    <text evidence="13">The sequence shown here is derived from an EMBL/GenBank/DDBJ whole genome shotgun (WGS) entry which is preliminary data.</text>
</comment>
<dbReference type="Pfam" id="PF01352">
    <property type="entry name" value="KRAB"/>
    <property type="match status" value="1"/>
</dbReference>
<feature type="non-terminal residue" evidence="13">
    <location>
        <position position="258"/>
    </location>
</feature>
<keyword evidence="7" id="KW-0805">Transcription regulation</keyword>
<evidence type="ECO:0000256" key="4">
    <source>
        <dbReference type="ARBA" id="ARBA00022737"/>
    </source>
</evidence>
<dbReference type="AlphaFoldDB" id="A0AAW0H2J6"/>
<feature type="domain" description="C2H2-type" evidence="11">
    <location>
        <begin position="143"/>
        <end position="170"/>
    </location>
</feature>
<dbReference type="InterPro" id="IPR050758">
    <property type="entry name" value="Znf_C2H2-type"/>
</dbReference>
<feature type="domain" description="C2H2-type" evidence="11">
    <location>
        <begin position="115"/>
        <end position="142"/>
    </location>
</feature>
<dbReference type="InterPro" id="IPR036051">
    <property type="entry name" value="KRAB_dom_sf"/>
</dbReference>
<keyword evidence="5 10" id="KW-0863">Zinc-finger</keyword>
<dbReference type="PROSITE" id="PS50157">
    <property type="entry name" value="ZINC_FINGER_C2H2_2"/>
    <property type="match status" value="4"/>
</dbReference>
<evidence type="ECO:0000259" key="11">
    <source>
        <dbReference type="PROSITE" id="PS50157"/>
    </source>
</evidence>
<sequence length="258" mass="29859">MFSVVHICGIFQNAVTYDDVHVDFTWEEWILLNPFQKNLYKDVMLETYRNLSTIDTLIQQCFEYSNGFMCANYPCRHEISHTGEKPSVYNQCVKAFAYDSHFQSHERTHAGEKPYKSSQCGNAFTHGRNLQMHKRTHTGDKSYECNQCGKAFACHSNLRTHKKKHTEEKPYECNQCGKAFAHHGNLHAHKRRHTGEKPYECNECGAFINDPATGSQYHVLGPFYLEDRALQMVHNTVSPEAKLRKKLGRARQRCSDFA</sequence>
<dbReference type="GO" id="GO:0005634">
    <property type="term" value="C:nucleus"/>
    <property type="evidence" value="ECO:0007669"/>
    <property type="project" value="UniProtKB-SubCell"/>
</dbReference>
<feature type="domain" description="C2H2-type" evidence="11">
    <location>
        <begin position="73"/>
        <end position="114"/>
    </location>
</feature>
<dbReference type="FunFam" id="3.30.160.60:FF:000187">
    <property type="entry name" value="zinc finger protein 37 homolog"/>
    <property type="match status" value="1"/>
</dbReference>
<evidence type="ECO:0000256" key="6">
    <source>
        <dbReference type="ARBA" id="ARBA00022833"/>
    </source>
</evidence>
<gene>
    <name evidence="13" type="ORF">U0070_019672</name>
</gene>
<dbReference type="SMART" id="SM00355">
    <property type="entry name" value="ZnF_C2H2"/>
    <property type="match status" value="4"/>
</dbReference>
<dbReference type="SUPFAM" id="SSF57667">
    <property type="entry name" value="beta-beta-alpha zinc fingers"/>
    <property type="match status" value="3"/>
</dbReference>
<dbReference type="Pfam" id="PF00096">
    <property type="entry name" value="zf-C2H2"/>
    <property type="match status" value="1"/>
</dbReference>